<dbReference type="AlphaFoldDB" id="A0A397IKZ0"/>
<dbReference type="OrthoDB" id="2354640at2759"/>
<dbReference type="EMBL" id="PQFF01000182">
    <property type="protein sequence ID" value="RHZ76669.1"/>
    <property type="molecule type" value="Genomic_DNA"/>
</dbReference>
<protein>
    <submittedName>
        <fullName evidence="1">Uncharacterized protein</fullName>
    </submittedName>
</protein>
<organism evidence="1 2">
    <name type="scientific">Diversispora epigaea</name>
    <dbReference type="NCBI Taxonomy" id="1348612"/>
    <lineage>
        <taxon>Eukaryota</taxon>
        <taxon>Fungi</taxon>
        <taxon>Fungi incertae sedis</taxon>
        <taxon>Mucoromycota</taxon>
        <taxon>Glomeromycotina</taxon>
        <taxon>Glomeromycetes</taxon>
        <taxon>Diversisporales</taxon>
        <taxon>Diversisporaceae</taxon>
        <taxon>Diversispora</taxon>
    </lineage>
</organism>
<name>A0A397IKZ0_9GLOM</name>
<keyword evidence="2" id="KW-1185">Reference proteome</keyword>
<reference evidence="1 2" key="1">
    <citation type="submission" date="2018-08" db="EMBL/GenBank/DDBJ databases">
        <title>Genome and evolution of the arbuscular mycorrhizal fungus Diversispora epigaea (formerly Glomus versiforme) and its bacterial endosymbionts.</title>
        <authorList>
            <person name="Sun X."/>
            <person name="Fei Z."/>
            <person name="Harrison M."/>
        </authorList>
    </citation>
    <scope>NUCLEOTIDE SEQUENCE [LARGE SCALE GENOMIC DNA]</scope>
    <source>
        <strain evidence="1 2">IT104</strain>
    </source>
</reference>
<accession>A0A397IKZ0</accession>
<evidence type="ECO:0000313" key="1">
    <source>
        <dbReference type="EMBL" id="RHZ76669.1"/>
    </source>
</evidence>
<gene>
    <name evidence="1" type="ORF">Glove_194g16</name>
</gene>
<comment type="caution">
    <text evidence="1">The sequence shown here is derived from an EMBL/GenBank/DDBJ whole genome shotgun (WGS) entry which is preliminary data.</text>
</comment>
<sequence>MLVSSFAFKYTRQDFREEEHLQERNRHFYNVKGLGSGGHLFLLHDSIYIGRPLHYPDFRKKSQAHTTIFGWFEDQKLPSSSSSTLPKGTTIFKKTRLYSSTVYGPCETVNNHIRESSPEVKPNFSFTENERGAVIEPVVNLAEKAIYGFLVKNESAIPLEVIEKNKLAHGIMINEKGRWSDHALQHVTILACEIVICLASREKKLDVAPGDKENVDPSQKRKLDNIENIDTPQKKRLDDANFGEITDFIIDILGELEETEKGDKKKMLKLAMDENEYMAKFWKMVRAEERRTQLHPYYNKLMTLSVFVSTEFEDEESRRMKIRGMCEQLAV</sequence>
<evidence type="ECO:0000313" key="2">
    <source>
        <dbReference type="Proteomes" id="UP000266861"/>
    </source>
</evidence>
<dbReference type="Proteomes" id="UP000266861">
    <property type="component" value="Unassembled WGS sequence"/>
</dbReference>
<proteinExistence type="predicted"/>